<dbReference type="InterPro" id="IPR031330">
    <property type="entry name" value="Gly_Hdrlase_35_cat"/>
</dbReference>
<dbReference type="PROSITE" id="PS01182">
    <property type="entry name" value="GLYCOSYL_HYDROL_F35"/>
    <property type="match status" value="1"/>
</dbReference>
<dbReference type="Pfam" id="PF21467">
    <property type="entry name" value="BetaGal_gal-bd"/>
    <property type="match status" value="1"/>
</dbReference>
<dbReference type="InterPro" id="IPR026283">
    <property type="entry name" value="B-gal_1-like"/>
</dbReference>
<dbReference type="Gene3D" id="2.60.120.260">
    <property type="entry name" value="Galactose-binding domain-like"/>
    <property type="match status" value="2"/>
</dbReference>
<name>A0AAW2HPH5_9NEOP</name>
<dbReference type="InterPro" id="IPR048912">
    <property type="entry name" value="BetaGal1-like_ABD1"/>
</dbReference>
<comment type="similarity">
    <text evidence="1 8">Belongs to the glycosyl hydrolase 35 family.</text>
</comment>
<dbReference type="Pfam" id="PF01301">
    <property type="entry name" value="Glyco_hydro_35"/>
    <property type="match status" value="1"/>
</dbReference>
<dbReference type="EMBL" id="JARGDH010000004">
    <property type="protein sequence ID" value="KAL0271752.1"/>
    <property type="molecule type" value="Genomic_DNA"/>
</dbReference>
<feature type="active site" description="Proton donor" evidence="6">
    <location>
        <position position="178"/>
    </location>
</feature>
<reference evidence="13" key="1">
    <citation type="journal article" date="2024" name="Gigascience">
        <title>Chromosome-level genome of the poultry shaft louse Menopon gallinae provides insight into the host-switching and adaptive evolution of parasitic lice.</title>
        <authorList>
            <person name="Xu Y."/>
            <person name="Ma L."/>
            <person name="Liu S."/>
            <person name="Liang Y."/>
            <person name="Liu Q."/>
            <person name="He Z."/>
            <person name="Tian L."/>
            <person name="Duan Y."/>
            <person name="Cai W."/>
            <person name="Li H."/>
            <person name="Song F."/>
        </authorList>
    </citation>
    <scope>NUCLEOTIDE SEQUENCE</scope>
    <source>
        <strain evidence="13">Cailab_2023a</strain>
    </source>
</reference>
<accession>A0AAW2HPH5</accession>
<feature type="signal peptide" evidence="9">
    <location>
        <begin position="1"/>
        <end position="19"/>
    </location>
</feature>
<evidence type="ECO:0000256" key="9">
    <source>
        <dbReference type="SAM" id="SignalP"/>
    </source>
</evidence>
<gene>
    <name evidence="13" type="ORF">PYX00_008749</name>
</gene>
<evidence type="ECO:0000259" key="12">
    <source>
        <dbReference type="Pfam" id="PF21467"/>
    </source>
</evidence>
<dbReference type="InterPro" id="IPR017853">
    <property type="entry name" value="GH"/>
</dbReference>
<dbReference type="Gene3D" id="3.20.20.80">
    <property type="entry name" value="Glycosidases"/>
    <property type="match status" value="1"/>
</dbReference>
<dbReference type="GO" id="GO:0005975">
    <property type="term" value="P:carbohydrate metabolic process"/>
    <property type="evidence" value="ECO:0007669"/>
    <property type="project" value="InterPro"/>
</dbReference>
<feature type="active site" description="Nucleophile" evidence="6">
    <location>
        <position position="258"/>
    </location>
</feature>
<evidence type="ECO:0000256" key="7">
    <source>
        <dbReference type="RuleBase" id="RU000675"/>
    </source>
</evidence>
<feature type="domain" description="Beta-galactosidase 1-like first all-beta" evidence="11">
    <location>
        <begin position="395"/>
        <end position="506"/>
    </location>
</feature>
<dbReference type="PANTHER" id="PTHR23421">
    <property type="entry name" value="BETA-GALACTOSIDASE RELATED"/>
    <property type="match status" value="1"/>
</dbReference>
<evidence type="ECO:0000256" key="6">
    <source>
        <dbReference type="PIRSR" id="PIRSR006336-1"/>
    </source>
</evidence>
<evidence type="ECO:0000256" key="2">
    <source>
        <dbReference type="ARBA" id="ARBA00022729"/>
    </source>
</evidence>
<evidence type="ECO:0000256" key="1">
    <source>
        <dbReference type="ARBA" id="ARBA00009809"/>
    </source>
</evidence>
<evidence type="ECO:0000256" key="4">
    <source>
        <dbReference type="ARBA" id="ARBA00023180"/>
    </source>
</evidence>
<comment type="catalytic activity">
    <reaction evidence="7">
        <text>Hydrolysis of terminal non-reducing beta-D-galactose residues in beta-D-galactosides.</text>
        <dbReference type="EC" id="3.2.1.23"/>
    </reaction>
</comment>
<evidence type="ECO:0000256" key="5">
    <source>
        <dbReference type="ARBA" id="ARBA00023295"/>
    </source>
</evidence>
<sequence>MLQYGIFVFFAAVINFSDANFSINYEKNSFYLDGKPFRYVSGSAHYFRVPHQYWRDRLRKMRAGGLNAVSTYVEWSQHEPVPGEYHFSGDLDLVKFIRLAQEEGLYVILRPGPYICAERDMGGLPYWLLNKHPKIVLRSSDPKYTEYVERWMNVLLPKISPLLFGNGGPIILVQVENEYGFYHACDHNYNLWLRDLFKRHVRDKAVLFTTDSPSDRVMKCGKIPDVYATVDFGPEINVQNAFSMQRKYEPRGPLVNSEYYPGWLTHWGEKMARKDAKTVVETLKKMLSMGANVNFYMYFGGTNFGFTAGANYNKMYVSDITSYDYDAPISEAGDLTPKFYALKEAIAEYLPTPSNSSAGTSEKGDYGELSLKVVASMMSPLVRSSLGIFHRNKYPLTFEELDHNSGYMLYETELRKNLTTPVEYVVKSYNDFANVYIDGNFLTSLSREKQQNAFTVQKSSPGQVLSIMVENLGRINFDSLINERKGLLSNVTRKMAVLDTWNMTSFELKTMKPVEKCFDSFDGGCNNGQGFFIYMGRFAVAANASKGDEGYLLDSFLDVTNLTKGLVYINDFNLGRYWSTRGPQYTLYVPGVYIKKFPEKNTLIVIDENIRSESIKVKFTKNPIFSY</sequence>
<evidence type="ECO:0000259" key="10">
    <source>
        <dbReference type="Pfam" id="PF01301"/>
    </source>
</evidence>
<dbReference type="AlphaFoldDB" id="A0AAW2HPH5"/>
<dbReference type="PRINTS" id="PR00742">
    <property type="entry name" value="GLHYDRLASE35"/>
</dbReference>
<dbReference type="InterPro" id="IPR008979">
    <property type="entry name" value="Galactose-bd-like_sf"/>
</dbReference>
<dbReference type="InterPro" id="IPR019801">
    <property type="entry name" value="Glyco_hydro_35_CS"/>
</dbReference>
<dbReference type="GO" id="GO:0004565">
    <property type="term" value="F:beta-galactosidase activity"/>
    <property type="evidence" value="ECO:0007669"/>
    <property type="project" value="UniProtKB-EC"/>
</dbReference>
<dbReference type="PIRSF" id="PIRSF006336">
    <property type="entry name" value="B-gal"/>
    <property type="match status" value="1"/>
</dbReference>
<feature type="domain" description="Glycoside hydrolase 35 catalytic" evidence="10">
    <location>
        <begin position="29"/>
        <end position="348"/>
    </location>
</feature>
<dbReference type="Pfam" id="PF21317">
    <property type="entry name" value="BetaGal_ABD_1"/>
    <property type="match status" value="1"/>
</dbReference>
<protein>
    <recommendedName>
        <fullName evidence="7">Beta-galactosidase</fullName>
        <ecNumber evidence="7">3.2.1.23</ecNumber>
    </recommendedName>
</protein>
<dbReference type="EC" id="3.2.1.23" evidence="7"/>
<evidence type="ECO:0000256" key="3">
    <source>
        <dbReference type="ARBA" id="ARBA00022801"/>
    </source>
</evidence>
<keyword evidence="2 9" id="KW-0732">Signal</keyword>
<dbReference type="FunFam" id="3.20.20.80:FF:000017">
    <property type="entry name" value="Beta-galactosidase"/>
    <property type="match status" value="1"/>
</dbReference>
<dbReference type="InterPro" id="IPR001944">
    <property type="entry name" value="Glycoside_Hdrlase_35"/>
</dbReference>
<evidence type="ECO:0000256" key="8">
    <source>
        <dbReference type="RuleBase" id="RU003679"/>
    </source>
</evidence>
<organism evidence="13">
    <name type="scientific">Menopon gallinae</name>
    <name type="common">poultry shaft louse</name>
    <dbReference type="NCBI Taxonomy" id="328185"/>
    <lineage>
        <taxon>Eukaryota</taxon>
        <taxon>Metazoa</taxon>
        <taxon>Ecdysozoa</taxon>
        <taxon>Arthropoda</taxon>
        <taxon>Hexapoda</taxon>
        <taxon>Insecta</taxon>
        <taxon>Pterygota</taxon>
        <taxon>Neoptera</taxon>
        <taxon>Paraneoptera</taxon>
        <taxon>Psocodea</taxon>
        <taxon>Troctomorpha</taxon>
        <taxon>Phthiraptera</taxon>
        <taxon>Amblycera</taxon>
        <taxon>Menoponidae</taxon>
        <taxon>Menopon</taxon>
    </lineage>
</organism>
<evidence type="ECO:0000313" key="13">
    <source>
        <dbReference type="EMBL" id="KAL0271752.1"/>
    </source>
</evidence>
<dbReference type="InterPro" id="IPR048913">
    <property type="entry name" value="BetaGal_gal-bd"/>
</dbReference>
<feature type="chain" id="PRO_5043396860" description="Beta-galactosidase" evidence="9">
    <location>
        <begin position="20"/>
        <end position="627"/>
    </location>
</feature>
<feature type="domain" description="Beta-galactosidase galactose-binding" evidence="12">
    <location>
        <begin position="534"/>
        <end position="596"/>
    </location>
</feature>
<keyword evidence="4" id="KW-0325">Glycoprotein</keyword>
<proteinExistence type="inferred from homology"/>
<comment type="caution">
    <text evidence="13">The sequence shown here is derived from an EMBL/GenBank/DDBJ whole genome shotgun (WGS) entry which is preliminary data.</text>
</comment>
<keyword evidence="3 7" id="KW-0378">Hydrolase</keyword>
<evidence type="ECO:0000259" key="11">
    <source>
        <dbReference type="Pfam" id="PF21317"/>
    </source>
</evidence>
<dbReference type="SUPFAM" id="SSF51445">
    <property type="entry name" value="(Trans)glycosidases"/>
    <property type="match status" value="1"/>
</dbReference>
<dbReference type="SUPFAM" id="SSF49785">
    <property type="entry name" value="Galactose-binding domain-like"/>
    <property type="match status" value="1"/>
</dbReference>
<keyword evidence="5 7" id="KW-0326">Glycosidase</keyword>